<gene>
    <name evidence="3" type="ORF">COT25_02255</name>
</gene>
<dbReference type="EMBL" id="PEXV01000076">
    <property type="protein sequence ID" value="PIS41594.1"/>
    <property type="molecule type" value="Genomic_DNA"/>
</dbReference>
<sequence>MANEEHTHAHLFVKAQTLLRAADRVLLVMHQNPDGDTLGSATALSLYLDDLRKPHDLFCANASPSNYAFLPNSNRIQTNPSLLVDGSHDVLVSLDSGDLVYAGIHNHLQERTKARHTIINIDHHKTNTHYGDLNIIDAHSSSTAEIVYNYFIHTEHPITTDSATCMLTGIISDTGGFSNLATTSSALNVASELLRFGARIWDIQQHTLKNKSIHALKLWGVVLSRLKRHTSGVVITVLTQNDIISCNASVEHAEGIANFLNTLDDSRAVFLLSELEPGKIKISMRSTQPGVDVSHFARVFGGGGHKKAAGLSIPGSIMVSGNSFHIA</sequence>
<reference evidence="4" key="1">
    <citation type="submission" date="2017-09" db="EMBL/GenBank/DDBJ databases">
        <title>Depth-based differentiation of microbial function through sediment-hosted aquifers and enrichment of novel symbionts in the deep terrestrial subsurface.</title>
        <authorList>
            <person name="Probst A.J."/>
            <person name="Ladd B."/>
            <person name="Jarett J.K."/>
            <person name="Geller-Mcgrath D.E."/>
            <person name="Sieber C.M.K."/>
            <person name="Emerson J.B."/>
            <person name="Anantharaman K."/>
            <person name="Thomas B.C."/>
            <person name="Malmstrom R."/>
            <person name="Stieglmeier M."/>
            <person name="Klingl A."/>
            <person name="Woyke T."/>
            <person name="Ryan C.M."/>
            <person name="Banfield J.F."/>
        </authorList>
    </citation>
    <scope>NUCLEOTIDE SEQUENCE [LARGE SCALE GENOMIC DNA]</scope>
</reference>
<dbReference type="InterPro" id="IPR038763">
    <property type="entry name" value="DHH_sf"/>
</dbReference>
<evidence type="ECO:0000259" key="2">
    <source>
        <dbReference type="Pfam" id="PF02272"/>
    </source>
</evidence>
<dbReference type="Proteomes" id="UP000228711">
    <property type="component" value="Unassembled WGS sequence"/>
</dbReference>
<dbReference type="Pfam" id="PF01368">
    <property type="entry name" value="DHH"/>
    <property type="match status" value="1"/>
</dbReference>
<dbReference type="Gene3D" id="3.90.1640.10">
    <property type="entry name" value="inorganic pyrophosphatase (n-terminal core)"/>
    <property type="match status" value="1"/>
</dbReference>
<feature type="domain" description="DHHA1" evidence="2">
    <location>
        <begin position="247"/>
        <end position="314"/>
    </location>
</feature>
<feature type="domain" description="DDH" evidence="1">
    <location>
        <begin position="24"/>
        <end position="170"/>
    </location>
</feature>
<evidence type="ECO:0000313" key="4">
    <source>
        <dbReference type="Proteomes" id="UP000228711"/>
    </source>
</evidence>
<dbReference type="PANTHER" id="PTHR47618">
    <property type="entry name" value="BIFUNCTIONAL OLIGORIBONUCLEASE AND PAP PHOSPHATASE NRNA"/>
    <property type="match status" value="1"/>
</dbReference>
<dbReference type="Pfam" id="PF02272">
    <property type="entry name" value="DHHA1"/>
    <property type="match status" value="1"/>
</dbReference>
<protein>
    <submittedName>
        <fullName evidence="3">Uncharacterized protein</fullName>
    </submittedName>
</protein>
<dbReference type="AlphaFoldDB" id="A0A2H0YSW9"/>
<dbReference type="InterPro" id="IPR003156">
    <property type="entry name" value="DHHA1_dom"/>
</dbReference>
<organism evidence="3 4">
    <name type="scientific">Candidatus Kerfeldbacteria bacterium CG08_land_8_20_14_0_20_42_7</name>
    <dbReference type="NCBI Taxonomy" id="2014245"/>
    <lineage>
        <taxon>Bacteria</taxon>
        <taxon>Candidatus Kerfeldiibacteriota</taxon>
    </lineage>
</organism>
<evidence type="ECO:0000313" key="3">
    <source>
        <dbReference type="EMBL" id="PIS41594.1"/>
    </source>
</evidence>
<dbReference type="SUPFAM" id="SSF64182">
    <property type="entry name" value="DHH phosphoesterases"/>
    <property type="match status" value="1"/>
</dbReference>
<dbReference type="InterPro" id="IPR051319">
    <property type="entry name" value="Oligoribo/pAp-PDE_c-di-AMP_PDE"/>
</dbReference>
<comment type="caution">
    <text evidence="3">The sequence shown here is derived from an EMBL/GenBank/DDBJ whole genome shotgun (WGS) entry which is preliminary data.</text>
</comment>
<evidence type="ECO:0000259" key="1">
    <source>
        <dbReference type="Pfam" id="PF01368"/>
    </source>
</evidence>
<dbReference type="InterPro" id="IPR001667">
    <property type="entry name" value="DDH_dom"/>
</dbReference>
<dbReference type="GO" id="GO:0003676">
    <property type="term" value="F:nucleic acid binding"/>
    <property type="evidence" value="ECO:0007669"/>
    <property type="project" value="InterPro"/>
</dbReference>
<proteinExistence type="predicted"/>
<dbReference type="Gene3D" id="3.10.310.30">
    <property type="match status" value="1"/>
</dbReference>
<accession>A0A2H0YSW9</accession>
<dbReference type="PANTHER" id="PTHR47618:SF1">
    <property type="entry name" value="BIFUNCTIONAL OLIGORIBONUCLEASE AND PAP PHOSPHATASE NRNA"/>
    <property type="match status" value="1"/>
</dbReference>
<name>A0A2H0YSW9_9BACT</name>